<keyword evidence="4" id="KW-1185">Reference proteome</keyword>
<organism evidence="3 4">
    <name type="scientific">Georgenia ruanii</name>
    <dbReference type="NCBI Taxonomy" id="348442"/>
    <lineage>
        <taxon>Bacteria</taxon>
        <taxon>Bacillati</taxon>
        <taxon>Actinomycetota</taxon>
        <taxon>Actinomycetes</taxon>
        <taxon>Micrococcales</taxon>
        <taxon>Bogoriellaceae</taxon>
        <taxon>Georgenia</taxon>
    </lineage>
</organism>
<dbReference type="InterPro" id="IPR021255">
    <property type="entry name" value="DUF2807"/>
</dbReference>
<dbReference type="PANTHER" id="PTHR39200">
    <property type="entry name" value="HYPOTHETICAL EXPORTED PROTEIN"/>
    <property type="match status" value="1"/>
</dbReference>
<feature type="domain" description="Putative auto-transporter adhesin head GIN" evidence="2">
    <location>
        <begin position="40"/>
        <end position="218"/>
    </location>
</feature>
<proteinExistence type="predicted"/>
<feature type="chain" id="PRO_5039232503" description="Putative auto-transporter adhesin head GIN domain-containing protein" evidence="1">
    <location>
        <begin position="24"/>
        <end position="233"/>
    </location>
</feature>
<dbReference type="OrthoDB" id="7058210at2"/>
<reference evidence="3 4" key="1">
    <citation type="submission" date="2019-10" db="EMBL/GenBank/DDBJ databases">
        <title>Georgenia wutianyii sp. nov. and Georgenia yuyongxinii sp. nov. isolated from plateau pika (Ochotona curzoniae) in the Qinghai-Tibet plateau of China.</title>
        <authorList>
            <person name="Tian Z."/>
        </authorList>
    </citation>
    <scope>NUCLEOTIDE SEQUENCE [LARGE SCALE GENOMIC DNA]</scope>
    <source>
        <strain evidence="3 4">JCM 15130</strain>
    </source>
</reference>
<evidence type="ECO:0000313" key="4">
    <source>
        <dbReference type="Proteomes" id="UP000429644"/>
    </source>
</evidence>
<keyword evidence="1" id="KW-0732">Signal</keyword>
<protein>
    <recommendedName>
        <fullName evidence="2">Putative auto-transporter adhesin head GIN domain-containing protein</fullName>
    </recommendedName>
</protein>
<accession>A0A7J9UTS2</accession>
<feature type="signal peptide" evidence="1">
    <location>
        <begin position="1"/>
        <end position="23"/>
    </location>
</feature>
<dbReference type="RefSeq" id="WP_152230624.1">
    <property type="nucleotide sequence ID" value="NZ_BAAAOT010000002.1"/>
</dbReference>
<dbReference type="PANTHER" id="PTHR39200:SF1">
    <property type="entry name" value="AUTO-TRANSPORTER ADHESIN HEAD GIN DOMAIN-CONTAINING PROTEIN-RELATED"/>
    <property type="match status" value="1"/>
</dbReference>
<evidence type="ECO:0000256" key="1">
    <source>
        <dbReference type="SAM" id="SignalP"/>
    </source>
</evidence>
<dbReference type="Proteomes" id="UP000429644">
    <property type="component" value="Unassembled WGS sequence"/>
</dbReference>
<evidence type="ECO:0000313" key="3">
    <source>
        <dbReference type="EMBL" id="MPV88006.1"/>
    </source>
</evidence>
<dbReference type="PROSITE" id="PS51257">
    <property type="entry name" value="PROKAR_LIPOPROTEIN"/>
    <property type="match status" value="1"/>
</dbReference>
<name>A0A7J9UTS2_9MICO</name>
<gene>
    <name evidence="3" type="ORF">GB882_04950</name>
</gene>
<dbReference type="AlphaFoldDB" id="A0A7J9UTS2"/>
<dbReference type="EMBL" id="WHPD01001084">
    <property type="protein sequence ID" value="MPV88006.1"/>
    <property type="molecule type" value="Genomic_DNA"/>
</dbReference>
<evidence type="ECO:0000259" key="2">
    <source>
        <dbReference type="Pfam" id="PF10988"/>
    </source>
</evidence>
<sequence length="233" mass="23127">MARTCVVALLAGAALLTSCSAGMGAGPAHTEERDVAGTSAVVLGTSGTLRIRTGSPARLTVTAGENVIDHLTSDVGDGVLELGLTTARPTGTGDIEYLLIAPQIHAIDVRGSGDVEADVPTASTLRLAARGSGRIAFPKVDADEVQVEVSGSGGVRVGGTTTTQRVTLSGSGTYDGAGLASESVIVTVSGSGRADVTASRTVDAAVTGSGSVTYAGNPRVTSEVNGSGHVRPR</sequence>
<dbReference type="Pfam" id="PF10988">
    <property type="entry name" value="DUF2807"/>
    <property type="match status" value="1"/>
</dbReference>
<comment type="caution">
    <text evidence="3">The sequence shown here is derived from an EMBL/GenBank/DDBJ whole genome shotgun (WGS) entry which is preliminary data.</text>
</comment>
<dbReference type="Gene3D" id="2.160.20.120">
    <property type="match status" value="1"/>
</dbReference>